<accession>A0A9P6D2N4</accession>
<proteinExistence type="predicted"/>
<organism evidence="1 2">
    <name type="scientific">Pholiota conissans</name>
    <dbReference type="NCBI Taxonomy" id="109636"/>
    <lineage>
        <taxon>Eukaryota</taxon>
        <taxon>Fungi</taxon>
        <taxon>Dikarya</taxon>
        <taxon>Basidiomycota</taxon>
        <taxon>Agaricomycotina</taxon>
        <taxon>Agaricomycetes</taxon>
        <taxon>Agaricomycetidae</taxon>
        <taxon>Agaricales</taxon>
        <taxon>Agaricineae</taxon>
        <taxon>Strophariaceae</taxon>
        <taxon>Pholiota</taxon>
    </lineage>
</organism>
<evidence type="ECO:0000313" key="2">
    <source>
        <dbReference type="Proteomes" id="UP000807469"/>
    </source>
</evidence>
<keyword evidence="2" id="KW-1185">Reference proteome</keyword>
<sequence>MSKVSLPEVIFHYVLKQGIWSAKFTDVIAWLLPLRILKQDRNGMSPHAAKMYEEVMARSLFSQTMDMEDEDSEDSPRKRLAGMLDTILMTIHLLRSYTAQITDQPRSTHSIWTSLFALLGEACYKDSYNDQYSISLAIDDSSIVEPPAIIQIKDVDNGKIGGGSLATLRTAFST</sequence>
<dbReference type="AlphaFoldDB" id="A0A9P6D2N4"/>
<evidence type="ECO:0000313" key="1">
    <source>
        <dbReference type="EMBL" id="KAF9481599.1"/>
    </source>
</evidence>
<reference evidence="1" key="1">
    <citation type="submission" date="2020-11" db="EMBL/GenBank/DDBJ databases">
        <authorList>
            <consortium name="DOE Joint Genome Institute"/>
            <person name="Ahrendt S."/>
            <person name="Riley R."/>
            <person name="Andreopoulos W."/>
            <person name="Labutti K."/>
            <person name="Pangilinan J."/>
            <person name="Ruiz-Duenas F.J."/>
            <person name="Barrasa J.M."/>
            <person name="Sanchez-Garcia M."/>
            <person name="Camarero S."/>
            <person name="Miyauchi S."/>
            <person name="Serrano A."/>
            <person name="Linde D."/>
            <person name="Babiker R."/>
            <person name="Drula E."/>
            <person name="Ayuso-Fernandez I."/>
            <person name="Pacheco R."/>
            <person name="Padilla G."/>
            <person name="Ferreira P."/>
            <person name="Barriuso J."/>
            <person name="Kellner H."/>
            <person name="Castanera R."/>
            <person name="Alfaro M."/>
            <person name="Ramirez L."/>
            <person name="Pisabarro A.G."/>
            <person name="Kuo A."/>
            <person name="Tritt A."/>
            <person name="Lipzen A."/>
            <person name="He G."/>
            <person name="Yan M."/>
            <person name="Ng V."/>
            <person name="Cullen D."/>
            <person name="Martin F."/>
            <person name="Rosso M.-N."/>
            <person name="Henrissat B."/>
            <person name="Hibbett D."/>
            <person name="Martinez A.T."/>
            <person name="Grigoriev I.V."/>
        </authorList>
    </citation>
    <scope>NUCLEOTIDE SEQUENCE</scope>
    <source>
        <strain evidence="1">CIRM-BRFM 674</strain>
    </source>
</reference>
<protein>
    <submittedName>
        <fullName evidence="1">Uncharacterized protein</fullName>
    </submittedName>
</protein>
<name>A0A9P6D2N4_9AGAR</name>
<gene>
    <name evidence="1" type="ORF">BDN70DRAFT_930710</name>
</gene>
<comment type="caution">
    <text evidence="1">The sequence shown here is derived from an EMBL/GenBank/DDBJ whole genome shotgun (WGS) entry which is preliminary data.</text>
</comment>
<dbReference type="Proteomes" id="UP000807469">
    <property type="component" value="Unassembled WGS sequence"/>
</dbReference>
<dbReference type="EMBL" id="MU155176">
    <property type="protein sequence ID" value="KAF9481599.1"/>
    <property type="molecule type" value="Genomic_DNA"/>
</dbReference>